<dbReference type="SUPFAM" id="SSF51395">
    <property type="entry name" value="FMN-linked oxidoreductases"/>
    <property type="match status" value="1"/>
</dbReference>
<dbReference type="PANTHER" id="PTHR22893:SF91">
    <property type="entry name" value="NADPH DEHYDROGENASE 2-RELATED"/>
    <property type="match status" value="1"/>
</dbReference>
<dbReference type="InterPro" id="IPR045247">
    <property type="entry name" value="Oye-like"/>
</dbReference>
<name>A0A5N5QBM9_9AGAM</name>
<dbReference type="InterPro" id="IPR013785">
    <property type="entry name" value="Aldolase_TIM"/>
</dbReference>
<dbReference type="Gene3D" id="3.20.20.70">
    <property type="entry name" value="Aldolase class I"/>
    <property type="match status" value="1"/>
</dbReference>
<accession>A0A5N5QBM9</accession>
<dbReference type="Proteomes" id="UP000383932">
    <property type="component" value="Unassembled WGS sequence"/>
</dbReference>
<feature type="domain" description="NADH:flavin oxidoreductase/NADH oxidase N-terminal" evidence="1">
    <location>
        <begin position="6"/>
        <end position="349"/>
    </location>
</feature>
<organism evidence="2 3">
    <name type="scientific">Ceratobasidium theobromae</name>
    <dbReference type="NCBI Taxonomy" id="1582974"/>
    <lineage>
        <taxon>Eukaryota</taxon>
        <taxon>Fungi</taxon>
        <taxon>Dikarya</taxon>
        <taxon>Basidiomycota</taxon>
        <taxon>Agaricomycotina</taxon>
        <taxon>Agaricomycetes</taxon>
        <taxon>Cantharellales</taxon>
        <taxon>Ceratobasidiaceae</taxon>
        <taxon>Ceratobasidium</taxon>
    </lineage>
</organism>
<dbReference type="InterPro" id="IPR001155">
    <property type="entry name" value="OxRdtase_FMN_N"/>
</dbReference>
<gene>
    <name evidence="2" type="ORF">CTheo_7731</name>
</gene>
<dbReference type="EMBL" id="SSOP01000363">
    <property type="protein sequence ID" value="KAB5588821.1"/>
    <property type="molecule type" value="Genomic_DNA"/>
</dbReference>
<dbReference type="OrthoDB" id="276546at2759"/>
<comment type="caution">
    <text evidence="2">The sequence shown here is derived from an EMBL/GenBank/DDBJ whole genome shotgun (WGS) entry which is preliminary data.</text>
</comment>
<proteinExistence type="predicted"/>
<dbReference type="GO" id="GO:0003959">
    <property type="term" value="F:NADPH dehydrogenase activity"/>
    <property type="evidence" value="ECO:0007669"/>
    <property type="project" value="TreeGrafter"/>
</dbReference>
<protein>
    <submittedName>
        <fullName evidence="2">Inactive dehydrogenase EasA</fullName>
    </submittedName>
</protein>
<evidence type="ECO:0000259" key="1">
    <source>
        <dbReference type="Pfam" id="PF00724"/>
    </source>
</evidence>
<dbReference type="PANTHER" id="PTHR22893">
    <property type="entry name" value="NADH OXIDOREDUCTASE-RELATED"/>
    <property type="match status" value="1"/>
</dbReference>
<dbReference type="AlphaFoldDB" id="A0A5N5QBM9"/>
<reference evidence="2 3" key="1">
    <citation type="journal article" date="2019" name="Fungal Biol. Biotechnol.">
        <title>Draft genome sequence of fastidious pathogen Ceratobasidium theobromae, which causes vascular-streak dieback in Theobroma cacao.</title>
        <authorList>
            <person name="Ali S.S."/>
            <person name="Asman A."/>
            <person name="Shao J."/>
            <person name="Firmansyah A.P."/>
            <person name="Susilo A.W."/>
            <person name="Rosmana A."/>
            <person name="McMahon P."/>
            <person name="Junaid M."/>
            <person name="Guest D."/>
            <person name="Kheng T.Y."/>
            <person name="Meinhardt L.W."/>
            <person name="Bailey B.A."/>
        </authorList>
    </citation>
    <scope>NUCLEOTIDE SEQUENCE [LARGE SCALE GENOMIC DNA]</scope>
    <source>
        <strain evidence="2 3">CT2</strain>
    </source>
</reference>
<dbReference type="FunFam" id="3.20.20.70:FF:000138">
    <property type="entry name" value="NADPH dehydrogenase 1"/>
    <property type="match status" value="1"/>
</dbReference>
<evidence type="ECO:0000313" key="2">
    <source>
        <dbReference type="EMBL" id="KAB5588821.1"/>
    </source>
</evidence>
<dbReference type="Pfam" id="PF00724">
    <property type="entry name" value="Oxidored_FMN"/>
    <property type="match status" value="1"/>
</dbReference>
<keyword evidence="3" id="KW-1185">Reference proteome</keyword>
<dbReference type="GO" id="GO:0010181">
    <property type="term" value="F:FMN binding"/>
    <property type="evidence" value="ECO:0007669"/>
    <property type="project" value="InterPro"/>
</dbReference>
<evidence type="ECO:0000313" key="3">
    <source>
        <dbReference type="Proteomes" id="UP000383932"/>
    </source>
</evidence>
<dbReference type="CDD" id="cd02933">
    <property type="entry name" value="OYE_like_FMN"/>
    <property type="match status" value="1"/>
</dbReference>
<sequence>MNQHRKLFSPVQVGHMALSHRVVLAPLTRFRADTEHVHHGAAVKHYTQRAQTPGTLLISEGTLVAPEAGGYDNVPGIWTHTQIAAWKKIVDGVHASGSYMVLQLWATGRTAEPDVLKRDGYPYVSSSPSLLERPGYPNITPRELTKDEIRQYVGYYAQAAKNAVFGAGFDAVEVHAANGYLVDQFIQDVCNKRTDEYGGSVENRSRFALEVLAAVVGAVGAKRTGIRFSPWATFQGMRMKNPVPTFAYLVSEIAQKYSDLAYLHFVEPVASGASGAEDESRDVDLVTGTLSSNDFARVIWQPRPFLCAGGFTAETALLEADSKDICIVMGRHFISNPDLPERLRDGIPLAPYDRKTFYTRGPRATEGYIDYPSAHPKSFGSLQAPG</sequence>